<organism evidence="1 2">
    <name type="scientific">Sphingobacterium lactis</name>
    <dbReference type="NCBI Taxonomy" id="797291"/>
    <lineage>
        <taxon>Bacteria</taxon>
        <taxon>Pseudomonadati</taxon>
        <taxon>Bacteroidota</taxon>
        <taxon>Sphingobacteriia</taxon>
        <taxon>Sphingobacteriales</taxon>
        <taxon>Sphingobacteriaceae</taxon>
        <taxon>Sphingobacterium</taxon>
    </lineage>
</organism>
<protein>
    <submittedName>
        <fullName evidence="1">Starch-binding associating with outer membrane</fullName>
    </submittedName>
</protein>
<keyword evidence="2" id="KW-1185">Reference proteome</keyword>
<dbReference type="Gene3D" id="1.25.40.390">
    <property type="match status" value="1"/>
</dbReference>
<proteinExistence type="predicted"/>
<dbReference type="InterPro" id="IPR011990">
    <property type="entry name" value="TPR-like_helical_dom_sf"/>
</dbReference>
<sequence length="535" mass="60044">MIKYSAALCVLSAALSLTGCKKGDLLSNPNASNRATPTLVLSNLTANMASADEKPFAGAHRTNQYLVSNTSYYWGTNFYNWTNSNHRYDIMRYATKLEEEAKRQYGETANVYMGLAKFFRAYSGIWLSQRVGDIPFSQAGDPNNLTPKYDSQKDVYAAALKLLEEANGIFDDLIAKKVISPNNLLDAKGDIFKLTNAQWQKVINAFRIRILISLSNRADDTPDLAVKQKLSEILANQTKNPLMDGNTDNMVYRSNQSFNPYGPFFYRPYSYGVNISKTLLDITTSTKDPRTYIFATPAPAQYNRQGGKTINDFTAYVGASTNETQAVLFAQTDTDGGSTAGDKSAYSYINDRRYFRAQDGSGTEHYILFSYAEMCFNIAEALHRQWATGDAEEWYMKGVQASLRLYGLVQGSKVTVGDRLGRSLGTVTIDINGFLGHPELKYKGRNTAGLRQILSQKYVAFFCQAGYEPFYNWLRTGYPQFQEGGSGIGTSDNKIARRWMYPQDEISYNHANYMESISKQFSGKDDTKLATWLFK</sequence>
<dbReference type="AlphaFoldDB" id="A0A1H5X3L3"/>
<dbReference type="EMBL" id="FNUT01000004">
    <property type="protein sequence ID" value="SEG05995.1"/>
    <property type="molecule type" value="Genomic_DNA"/>
</dbReference>
<dbReference type="PROSITE" id="PS51257">
    <property type="entry name" value="PROKAR_LIPOPROTEIN"/>
    <property type="match status" value="1"/>
</dbReference>
<dbReference type="RefSeq" id="WP_160003687.1">
    <property type="nucleotide sequence ID" value="NZ_CP049246.1"/>
</dbReference>
<dbReference type="Pfam" id="PF12771">
    <property type="entry name" value="SusD-like_2"/>
    <property type="match status" value="1"/>
</dbReference>
<dbReference type="Proteomes" id="UP000236731">
    <property type="component" value="Unassembled WGS sequence"/>
</dbReference>
<gene>
    <name evidence="1" type="ORF">SAMN05421877_104247</name>
</gene>
<name>A0A1H5X3L3_9SPHI</name>
<evidence type="ECO:0000313" key="1">
    <source>
        <dbReference type="EMBL" id="SEG05995.1"/>
    </source>
</evidence>
<accession>A0A1H5X3L3</accession>
<dbReference type="InterPro" id="IPR041662">
    <property type="entry name" value="SusD-like_2"/>
</dbReference>
<evidence type="ECO:0000313" key="2">
    <source>
        <dbReference type="Proteomes" id="UP000236731"/>
    </source>
</evidence>
<dbReference type="SUPFAM" id="SSF48452">
    <property type="entry name" value="TPR-like"/>
    <property type="match status" value="1"/>
</dbReference>
<dbReference type="OrthoDB" id="9766256at2"/>
<reference evidence="2" key="1">
    <citation type="submission" date="2016-10" db="EMBL/GenBank/DDBJ databases">
        <authorList>
            <person name="Varghese N."/>
            <person name="Submissions S."/>
        </authorList>
    </citation>
    <scope>NUCLEOTIDE SEQUENCE [LARGE SCALE GENOMIC DNA]</scope>
    <source>
        <strain evidence="2">DSM 22361</strain>
    </source>
</reference>